<dbReference type="Pfam" id="PF03133">
    <property type="entry name" value="TTL"/>
    <property type="match status" value="1"/>
</dbReference>
<dbReference type="FunFam" id="3.30.470.20:FF:000046">
    <property type="entry name" value="inactive polyglycylase TTLL10"/>
    <property type="match status" value="1"/>
</dbReference>
<evidence type="ECO:0000256" key="4">
    <source>
        <dbReference type="SAM" id="MobiDB-lite"/>
    </source>
</evidence>
<comment type="caution">
    <text evidence="5">The sequence shown here is derived from an EMBL/GenBank/DDBJ whole genome shotgun (WGS) entry which is preliminary data.</text>
</comment>
<evidence type="ECO:0000256" key="1">
    <source>
        <dbReference type="ARBA" id="ARBA00022741"/>
    </source>
</evidence>
<dbReference type="GO" id="GO:0070737">
    <property type="term" value="F:protein-glycine ligase activity, elongating"/>
    <property type="evidence" value="ECO:0007669"/>
    <property type="project" value="TreeGrafter"/>
</dbReference>
<protein>
    <recommendedName>
        <fullName evidence="3">Tubulin--tyrosine ligase-like protein 10</fullName>
    </recommendedName>
</protein>
<organism evidence="5 6">
    <name type="scientific">Diceros bicornis minor</name>
    <name type="common">South-central black rhinoceros</name>
    <dbReference type="NCBI Taxonomy" id="77932"/>
    <lineage>
        <taxon>Eukaryota</taxon>
        <taxon>Metazoa</taxon>
        <taxon>Chordata</taxon>
        <taxon>Craniata</taxon>
        <taxon>Vertebrata</taxon>
        <taxon>Euteleostomi</taxon>
        <taxon>Mammalia</taxon>
        <taxon>Eutheria</taxon>
        <taxon>Laurasiatheria</taxon>
        <taxon>Perissodactyla</taxon>
        <taxon>Rhinocerotidae</taxon>
        <taxon>Diceros</taxon>
    </lineage>
</organism>
<feature type="region of interest" description="Disordered" evidence="4">
    <location>
        <begin position="185"/>
        <end position="232"/>
    </location>
</feature>
<dbReference type="InterPro" id="IPR027752">
    <property type="entry name" value="TTLL10"/>
</dbReference>
<dbReference type="AlphaFoldDB" id="A0A7J7EX67"/>
<evidence type="ECO:0000256" key="3">
    <source>
        <dbReference type="ARBA" id="ARBA00078174"/>
    </source>
</evidence>
<proteinExistence type="predicted"/>
<evidence type="ECO:0000313" key="6">
    <source>
        <dbReference type="Proteomes" id="UP000551758"/>
    </source>
</evidence>
<feature type="region of interest" description="Disordered" evidence="4">
    <location>
        <begin position="323"/>
        <end position="355"/>
    </location>
</feature>
<dbReference type="PROSITE" id="PS51221">
    <property type="entry name" value="TTL"/>
    <property type="match status" value="1"/>
</dbReference>
<keyword evidence="1" id="KW-0547">Nucleotide-binding</keyword>
<dbReference type="GO" id="GO:0005524">
    <property type="term" value="F:ATP binding"/>
    <property type="evidence" value="ECO:0007669"/>
    <property type="project" value="UniProtKB-KW"/>
</dbReference>
<dbReference type="GO" id="GO:0005737">
    <property type="term" value="C:cytoplasm"/>
    <property type="evidence" value="ECO:0007669"/>
    <property type="project" value="UniProtKB-ARBA"/>
</dbReference>
<keyword evidence="2" id="KW-0067">ATP-binding</keyword>
<gene>
    <name evidence="5" type="ORF">HPG69_007609</name>
</gene>
<dbReference type="PANTHER" id="PTHR46810">
    <property type="entry name" value="INACTIVE POLYGLYCYLASE TTLL10"/>
    <property type="match status" value="1"/>
</dbReference>
<name>A0A7J7EX67_DICBM</name>
<keyword evidence="6" id="KW-1185">Reference proteome</keyword>
<feature type="region of interest" description="Disordered" evidence="4">
    <location>
        <begin position="459"/>
        <end position="493"/>
    </location>
</feature>
<reference evidence="5 6" key="1">
    <citation type="journal article" date="2020" name="Mol. Biol. Evol.">
        <title>Interspecific Gene Flow and the Evolution of Specialization in Black and White Rhinoceros.</title>
        <authorList>
            <person name="Moodley Y."/>
            <person name="Westbury M.V."/>
            <person name="Russo I.M."/>
            <person name="Gopalakrishnan S."/>
            <person name="Rakotoarivelo A."/>
            <person name="Olsen R.A."/>
            <person name="Prost S."/>
            <person name="Tunstall T."/>
            <person name="Ryder O.A."/>
            <person name="Dalen L."/>
            <person name="Bruford M.W."/>
        </authorList>
    </citation>
    <scope>NUCLEOTIDE SEQUENCE [LARGE SCALE GENOMIC DNA]</scope>
    <source>
        <strain evidence="5">SBR-YM</strain>
        <tissue evidence="5">Skin</tissue>
    </source>
</reference>
<feature type="compositionally biased region" description="Basic and acidic residues" evidence="4">
    <location>
        <begin position="194"/>
        <end position="203"/>
    </location>
</feature>
<feature type="compositionally biased region" description="Polar residues" evidence="4">
    <location>
        <begin position="380"/>
        <end position="389"/>
    </location>
</feature>
<evidence type="ECO:0000313" key="5">
    <source>
        <dbReference type="EMBL" id="KAF5920303.1"/>
    </source>
</evidence>
<accession>A0A7J7EX67</accession>
<dbReference type="EMBL" id="JACDTQ010002101">
    <property type="protein sequence ID" value="KAF5920303.1"/>
    <property type="molecule type" value="Genomic_DNA"/>
</dbReference>
<evidence type="ECO:0000256" key="2">
    <source>
        <dbReference type="ARBA" id="ARBA00022840"/>
    </source>
</evidence>
<feature type="region of interest" description="Disordered" evidence="4">
    <location>
        <begin position="904"/>
        <end position="963"/>
    </location>
</feature>
<sequence>MQGSAGGQGHEGGWGQGPCRAAGGTAAGSFLGALVSQSRCEPLPPLGGGTDRAEPHFLFCKVGAPRAGAVLRRHVARKALGVQACTWGSREGSGMILGRMEGLVGAVLQPQSPPCSLPPHPPAHLWALGLVAGRRLLGHYCCFLAEGSHHLVRQVGGAGGHQRGSWLGMRAGACCPVPSPGHQGPCGSSWDSAQEQRGRETGEGRVGAGGLPGPSPLRRGPRPQGHGWRGTARQGRACLLGWRPLRTRSVSQNQTLEGWPPEICRAHNPQTACPQPGGASPPNDVSTSWHPCGQTGIRGAAWPDADLPHFLGHSPQVREGLPLRTPGPDGGPPYSQHRGRARQHQADGPCRGGLARDRQDAEMALVLRGIRPHGHHRDSGQPQAETQVQDPGRRPSLGRVGLTLCPVQGLGPPAARRSRRGVGATSSQRRTRPSAPTPVAQSCTCFNHRRGLPTWTQVGAKRGKQGREGVGEPAARPEPLTTHPPPDLDDTEAAGPRAALLEKHLLEGEKQLPSPGQGPFFYIGGTNGASIISSYCKNKGWQRIQDSGREDYKLKWCEVKSRDSYCSFREGEQLLYQLPNNRLLTTKIGLLSALRVYSRVLSKINKAALGAQARVLKMEEFFPETYRLDISEERKAFFTLFDDTQMWICKPTASNQGKGIFLLRNQEEVTALQAKIQSIEDDPIYRKMPFRAPQARIVQRYIQNPLLLDGKKFDVRSYLLIACTMPYMVFFGHGYARLTLSLYDPCSSNLGGHLTNQFMQKKSPLYVLLKENTVWSMDHLNRYINDKFRKTKGLPRDWVFTTFTKRMQQIMAHCFLAVKSKLECKLGYFDLIGCDFLIDENFQVWLLEMNSNPALHTNCEVLKEVIPGVVVETLDLAMETFQKSLHSQKMLPLLSQRRFVLLHNGEGDPGRRPGGPRPPPSLCADKPGARRPLPPRDPDGAQAREPSPGPAEEQRKNTGHRGS</sequence>
<dbReference type="InterPro" id="IPR004344">
    <property type="entry name" value="TTL/TTLL_fam"/>
</dbReference>
<dbReference type="SUPFAM" id="SSF56059">
    <property type="entry name" value="Glutathione synthetase ATP-binding domain-like"/>
    <property type="match status" value="1"/>
</dbReference>
<dbReference type="PANTHER" id="PTHR46810:SF1">
    <property type="entry name" value="INACTIVE POLYGLYCYLASE TTLL10"/>
    <property type="match status" value="1"/>
</dbReference>
<dbReference type="Proteomes" id="UP000551758">
    <property type="component" value="Unassembled WGS sequence"/>
</dbReference>
<dbReference type="Gene3D" id="3.30.470.20">
    <property type="entry name" value="ATP-grasp fold, B domain"/>
    <property type="match status" value="1"/>
</dbReference>
<feature type="region of interest" description="Disordered" evidence="4">
    <location>
        <begin position="372"/>
        <end position="442"/>
    </location>
</feature>